<comment type="caution">
    <text evidence="1">Lacks conserved residue(s) required for the propagation of feature annotation.</text>
</comment>
<feature type="domain" description="EGF-like" evidence="3">
    <location>
        <begin position="101"/>
        <end position="140"/>
    </location>
</feature>
<reference evidence="4" key="1">
    <citation type="submission" date="2020-08" db="EMBL/GenBank/DDBJ databases">
        <title>Multicomponent nature underlies the extraordinary mechanical properties of spider dragline silk.</title>
        <authorList>
            <person name="Kono N."/>
            <person name="Nakamura H."/>
            <person name="Mori M."/>
            <person name="Yoshida Y."/>
            <person name="Ohtoshi R."/>
            <person name="Malay A.D."/>
            <person name="Moran D.A.P."/>
            <person name="Tomita M."/>
            <person name="Numata K."/>
            <person name="Arakawa K."/>
        </authorList>
    </citation>
    <scope>NUCLEOTIDE SEQUENCE</scope>
</reference>
<gene>
    <name evidence="4" type="primary">AVEN_150540_1</name>
    <name evidence="4" type="ORF">TNIN_318591</name>
</gene>
<dbReference type="OrthoDB" id="430340at2759"/>
<evidence type="ECO:0000259" key="3">
    <source>
        <dbReference type="PROSITE" id="PS50026"/>
    </source>
</evidence>
<sequence>MENGTSSEDFLNSDDKDSSFRTLDDESRAYTLNDGVEINFKTLDKDFKTRTHNRVLSYEYLHENSASRSLNSFNVPKTVTHNDVFQPMNTIAVSTPSVHQIFHTCLELQCENGGHCVVEETSKRTVRCKCPLGFSGTFCDQETDFIYKESLISLELLDLVPLDPLETGLPPKGSFHGYYR</sequence>
<dbReference type="AlphaFoldDB" id="A0A8X6XTT8"/>
<dbReference type="PROSITE" id="PS00022">
    <property type="entry name" value="EGF_1"/>
    <property type="match status" value="1"/>
</dbReference>
<protein>
    <recommendedName>
        <fullName evidence="3">EGF-like domain-containing protein</fullName>
    </recommendedName>
</protein>
<evidence type="ECO:0000313" key="5">
    <source>
        <dbReference type="Proteomes" id="UP000886998"/>
    </source>
</evidence>
<feature type="region of interest" description="Disordered" evidence="2">
    <location>
        <begin position="1"/>
        <end position="20"/>
    </location>
</feature>
<dbReference type="Pfam" id="PF00008">
    <property type="entry name" value="EGF"/>
    <property type="match status" value="1"/>
</dbReference>
<dbReference type="PROSITE" id="PS01186">
    <property type="entry name" value="EGF_2"/>
    <property type="match status" value="1"/>
</dbReference>
<comment type="caution">
    <text evidence="4">The sequence shown here is derived from an EMBL/GenBank/DDBJ whole genome shotgun (WGS) entry which is preliminary data.</text>
</comment>
<evidence type="ECO:0000313" key="4">
    <source>
        <dbReference type="EMBL" id="GFY59409.1"/>
    </source>
</evidence>
<name>A0A8X6XTT8_9ARAC</name>
<evidence type="ECO:0000256" key="2">
    <source>
        <dbReference type="SAM" id="MobiDB-lite"/>
    </source>
</evidence>
<keyword evidence="1" id="KW-1015">Disulfide bond</keyword>
<dbReference type="Gene3D" id="2.10.25.10">
    <property type="entry name" value="Laminin"/>
    <property type="match status" value="1"/>
</dbReference>
<proteinExistence type="predicted"/>
<dbReference type="Proteomes" id="UP000886998">
    <property type="component" value="Unassembled WGS sequence"/>
</dbReference>
<organism evidence="4 5">
    <name type="scientific">Trichonephila inaurata madagascariensis</name>
    <dbReference type="NCBI Taxonomy" id="2747483"/>
    <lineage>
        <taxon>Eukaryota</taxon>
        <taxon>Metazoa</taxon>
        <taxon>Ecdysozoa</taxon>
        <taxon>Arthropoda</taxon>
        <taxon>Chelicerata</taxon>
        <taxon>Arachnida</taxon>
        <taxon>Araneae</taxon>
        <taxon>Araneomorphae</taxon>
        <taxon>Entelegynae</taxon>
        <taxon>Araneoidea</taxon>
        <taxon>Nephilidae</taxon>
        <taxon>Trichonephila</taxon>
        <taxon>Trichonephila inaurata</taxon>
    </lineage>
</organism>
<dbReference type="EMBL" id="BMAV01012601">
    <property type="protein sequence ID" value="GFY59409.1"/>
    <property type="molecule type" value="Genomic_DNA"/>
</dbReference>
<accession>A0A8X6XTT8</accession>
<feature type="disulfide bond" evidence="1">
    <location>
        <begin position="130"/>
        <end position="139"/>
    </location>
</feature>
<dbReference type="SUPFAM" id="SSF57196">
    <property type="entry name" value="EGF/Laminin"/>
    <property type="match status" value="1"/>
</dbReference>
<feature type="compositionally biased region" description="Polar residues" evidence="2">
    <location>
        <begin position="1"/>
        <end position="10"/>
    </location>
</feature>
<keyword evidence="5" id="KW-1185">Reference proteome</keyword>
<dbReference type="InterPro" id="IPR000742">
    <property type="entry name" value="EGF"/>
</dbReference>
<keyword evidence="1" id="KW-0245">EGF-like domain</keyword>
<evidence type="ECO:0000256" key="1">
    <source>
        <dbReference type="PROSITE-ProRule" id="PRU00076"/>
    </source>
</evidence>
<dbReference type="SMART" id="SM00181">
    <property type="entry name" value="EGF"/>
    <property type="match status" value="1"/>
</dbReference>
<dbReference type="PROSITE" id="PS50026">
    <property type="entry name" value="EGF_3"/>
    <property type="match status" value="1"/>
</dbReference>